<sequence length="710" mass="78294">MIRHVKSITALTLIGALAACESLTHRPGEKLPLELLEVPPVPPETSENPSKAGASPLEPPLKEAEITLGTGQTIRPPSHPRPSRKPGKYTLNFDDADLGEVAKVILGDILKVNYVLSPRAAGKITLQTTRPLNREEVLPALELVLRMNGLALVKKGDFYWIGPMDEATQGAPLSLTGSNLPPGFQVRIYPLRYMEVESIQKILQPLLGPKSLLYTDPVRNLLLVAGTSAELSATDEVVRTFDVNFLKGMSVGLFPLHNLDAETLSADLEKALGKKVLQDASLLRLIPIDRLNALMVITRQPEYLQLAQTWIKRLDRAVSEETGSVHVYRVQNMDAKKLAETLNQIFTGKTQVPRTQVAPGSRRVTLKGRNQPQSSARRTQTPLRIIADEPNNALIIIANQEQYREIEKVIKDLDRLPLQVLIDASIIEVTLSDDLKYGLEWFAQNKLPKKYSNTGYSTDGLNLGDAAKTALLNALAPGFSYVWQSKSQEIGVILQMAAQQGKLNVVSSPSLMVLNNHEATINVGDQISLQTSQATNTGSSGTNPIITATYQQRDTGVQLKIKPRVNTGGLVIMDLEQKVDDIGRQLPGNPNPTIIQRQITSTVAVKDGDTLVLGGLIKDNRDQSQDGIPWLYKLPIIGHLFGTTTERIKRTELVVLITPRVVRNRHDAFVLTNEFRLRLKELYQTPAEYLKQPPKRRRSPKPAPVPESAG</sequence>
<evidence type="ECO:0000256" key="1">
    <source>
        <dbReference type="ARBA" id="ARBA00004442"/>
    </source>
</evidence>
<evidence type="ECO:0000259" key="13">
    <source>
        <dbReference type="Pfam" id="PF03958"/>
    </source>
</evidence>
<feature type="compositionally biased region" description="Polar residues" evidence="11">
    <location>
        <begin position="368"/>
        <end position="378"/>
    </location>
</feature>
<dbReference type="Proteomes" id="UP001321450">
    <property type="component" value="Chromosome"/>
</dbReference>
<evidence type="ECO:0000313" key="15">
    <source>
        <dbReference type="EMBL" id="BCX89298.1"/>
    </source>
</evidence>
<accession>A0AAU9CSG7</accession>
<feature type="region of interest" description="Disordered" evidence="11">
    <location>
        <begin position="357"/>
        <end position="378"/>
    </location>
</feature>
<proteinExistence type="inferred from homology"/>
<reference evidence="16" key="1">
    <citation type="journal article" date="2024" name="Int. J. Syst. Evol. Microbiol.">
        <title>Methylomarinovum tepidoasis sp. nov., a moderately thermophilic methanotroph of the family Methylothermaceae isolated from a deep-sea hydrothermal field.</title>
        <authorList>
            <person name="Hirayama H."/>
            <person name="Takaki Y."/>
            <person name="Abe M."/>
            <person name="Miyazaki M."/>
            <person name="Uematsu K."/>
            <person name="Matsui Y."/>
            <person name="Takai K."/>
        </authorList>
    </citation>
    <scope>NUCLEOTIDE SEQUENCE [LARGE SCALE GENOMIC DNA]</scope>
    <source>
        <strain evidence="16">IN45</strain>
    </source>
</reference>
<dbReference type="InterPro" id="IPR038591">
    <property type="entry name" value="NolW-like_sf"/>
</dbReference>
<evidence type="ECO:0000256" key="4">
    <source>
        <dbReference type="ARBA" id="ARBA00022452"/>
    </source>
</evidence>
<keyword evidence="3 10" id="KW-0813">Transport</keyword>
<dbReference type="KEGG" id="meiy:MIN45_P1670"/>
<keyword evidence="5" id="KW-0812">Transmembrane</keyword>
<evidence type="ECO:0000256" key="8">
    <source>
        <dbReference type="ARBA" id="ARBA00023136"/>
    </source>
</evidence>
<feature type="domain" description="GspD-like N0" evidence="14">
    <location>
        <begin position="91"/>
        <end position="159"/>
    </location>
</feature>
<dbReference type="GO" id="GO:0015628">
    <property type="term" value="P:protein secretion by the type II secretion system"/>
    <property type="evidence" value="ECO:0007669"/>
    <property type="project" value="InterPro"/>
</dbReference>
<feature type="domain" description="NolW-like" evidence="13">
    <location>
        <begin position="253"/>
        <end position="318"/>
    </location>
</feature>
<dbReference type="PRINTS" id="PR01032">
    <property type="entry name" value="PHAGEIV"/>
</dbReference>
<dbReference type="Pfam" id="PF21305">
    <property type="entry name" value="type_II_gspD_N0"/>
    <property type="match status" value="1"/>
</dbReference>
<dbReference type="InterPro" id="IPR049371">
    <property type="entry name" value="GspD-like_N0"/>
</dbReference>
<feature type="domain" description="Type II/III secretion system secretin-like" evidence="12">
    <location>
        <begin position="498"/>
        <end position="663"/>
    </location>
</feature>
<dbReference type="NCBIfam" id="TIGR02517">
    <property type="entry name" value="type_II_gspD"/>
    <property type="match status" value="1"/>
</dbReference>
<dbReference type="Gene3D" id="3.30.1370.120">
    <property type="match status" value="3"/>
</dbReference>
<evidence type="ECO:0000256" key="10">
    <source>
        <dbReference type="RuleBase" id="RU004004"/>
    </source>
</evidence>
<evidence type="ECO:0000256" key="3">
    <source>
        <dbReference type="ARBA" id="ARBA00022448"/>
    </source>
</evidence>
<name>A0AAU9CSG7_9GAMM</name>
<evidence type="ECO:0000259" key="12">
    <source>
        <dbReference type="Pfam" id="PF00263"/>
    </source>
</evidence>
<evidence type="ECO:0000256" key="5">
    <source>
        <dbReference type="ARBA" id="ARBA00022692"/>
    </source>
</evidence>
<evidence type="ECO:0000313" key="16">
    <source>
        <dbReference type="Proteomes" id="UP001321450"/>
    </source>
</evidence>
<dbReference type="GO" id="GO:0009279">
    <property type="term" value="C:cell outer membrane"/>
    <property type="evidence" value="ECO:0007669"/>
    <property type="project" value="UniProtKB-SubCell"/>
</dbReference>
<evidence type="ECO:0000256" key="7">
    <source>
        <dbReference type="ARBA" id="ARBA00022927"/>
    </source>
</evidence>
<dbReference type="Pfam" id="PF00263">
    <property type="entry name" value="Secretin"/>
    <property type="match status" value="1"/>
</dbReference>
<dbReference type="AlphaFoldDB" id="A0AAU9CSG7"/>
<feature type="domain" description="NolW-like" evidence="13">
    <location>
        <begin position="325"/>
        <end position="418"/>
    </location>
</feature>
<dbReference type="EMBL" id="AP024718">
    <property type="protein sequence ID" value="BCX89298.1"/>
    <property type="molecule type" value="Genomic_DNA"/>
</dbReference>
<evidence type="ECO:0000256" key="2">
    <source>
        <dbReference type="ARBA" id="ARBA00006980"/>
    </source>
</evidence>
<evidence type="ECO:0000256" key="11">
    <source>
        <dbReference type="SAM" id="MobiDB-lite"/>
    </source>
</evidence>
<organism evidence="15 16">
    <name type="scientific">Methylomarinovum tepidoasis</name>
    <dbReference type="NCBI Taxonomy" id="2840183"/>
    <lineage>
        <taxon>Bacteria</taxon>
        <taxon>Pseudomonadati</taxon>
        <taxon>Pseudomonadota</taxon>
        <taxon>Gammaproteobacteria</taxon>
        <taxon>Methylococcales</taxon>
        <taxon>Methylothermaceae</taxon>
        <taxon>Methylomarinovum</taxon>
    </lineage>
</organism>
<keyword evidence="7" id="KW-0653">Protein transport</keyword>
<dbReference type="PROSITE" id="PS51257">
    <property type="entry name" value="PROKAR_LIPOPROTEIN"/>
    <property type="match status" value="1"/>
</dbReference>
<dbReference type="InterPro" id="IPR050810">
    <property type="entry name" value="Bact_Secretion_Sys_Channel"/>
</dbReference>
<dbReference type="PANTHER" id="PTHR30332:SF25">
    <property type="entry name" value="SECRETIN XPSD"/>
    <property type="match status" value="1"/>
</dbReference>
<keyword evidence="9" id="KW-0998">Cell outer membrane</keyword>
<dbReference type="GO" id="GO:0015627">
    <property type="term" value="C:type II protein secretion system complex"/>
    <property type="evidence" value="ECO:0007669"/>
    <property type="project" value="InterPro"/>
</dbReference>
<keyword evidence="8" id="KW-0472">Membrane</keyword>
<dbReference type="PANTHER" id="PTHR30332">
    <property type="entry name" value="PROBABLE GENERAL SECRETION PATHWAY PROTEIN D"/>
    <property type="match status" value="1"/>
</dbReference>
<protein>
    <submittedName>
        <fullName evidence="15">General secretion pathway protein D</fullName>
    </submittedName>
</protein>
<keyword evidence="4" id="KW-1134">Transmembrane beta strand</keyword>
<dbReference type="RefSeq" id="WP_286291597.1">
    <property type="nucleotide sequence ID" value="NZ_AP024718.1"/>
</dbReference>
<evidence type="ECO:0000256" key="9">
    <source>
        <dbReference type="ARBA" id="ARBA00023237"/>
    </source>
</evidence>
<dbReference type="InterPro" id="IPR005644">
    <property type="entry name" value="NolW-like"/>
</dbReference>
<dbReference type="PRINTS" id="PR00811">
    <property type="entry name" value="BCTERIALGSPD"/>
</dbReference>
<dbReference type="Pfam" id="PF03958">
    <property type="entry name" value="Secretin_N"/>
    <property type="match status" value="2"/>
</dbReference>
<dbReference type="InterPro" id="IPR013356">
    <property type="entry name" value="T2SS_GspD"/>
</dbReference>
<feature type="compositionally biased region" description="Pro residues" evidence="11">
    <location>
        <begin position="701"/>
        <end position="710"/>
    </location>
</feature>
<dbReference type="InterPro" id="IPR004846">
    <property type="entry name" value="T2SS/T3SS_dom"/>
</dbReference>
<comment type="subcellular location">
    <subcellularLocation>
        <location evidence="1 10">Cell outer membrane</location>
    </subcellularLocation>
</comment>
<keyword evidence="6" id="KW-0732">Signal</keyword>
<dbReference type="InterPro" id="IPR001775">
    <property type="entry name" value="GspD/PilQ"/>
</dbReference>
<comment type="similarity">
    <text evidence="2">Belongs to the bacterial secretin family. GSP D subfamily.</text>
</comment>
<evidence type="ECO:0000259" key="14">
    <source>
        <dbReference type="Pfam" id="PF21305"/>
    </source>
</evidence>
<gene>
    <name evidence="15" type="ORF">MIN45_P1670</name>
</gene>
<feature type="region of interest" description="Disordered" evidence="11">
    <location>
        <begin position="38"/>
        <end position="90"/>
    </location>
</feature>
<feature type="region of interest" description="Disordered" evidence="11">
    <location>
        <begin position="688"/>
        <end position="710"/>
    </location>
</feature>
<evidence type="ECO:0000256" key="6">
    <source>
        <dbReference type="ARBA" id="ARBA00022729"/>
    </source>
</evidence>
<keyword evidence="16" id="KW-1185">Reference proteome</keyword>